<evidence type="ECO:0000313" key="1">
    <source>
        <dbReference type="EMBL" id="KAL3389646.1"/>
    </source>
</evidence>
<dbReference type="Proteomes" id="UP001627154">
    <property type="component" value="Unassembled WGS sequence"/>
</dbReference>
<keyword evidence="2" id="KW-1185">Reference proteome</keyword>
<gene>
    <name evidence="1" type="ORF">TKK_015836</name>
</gene>
<name>A0ABD2W9U6_9HYME</name>
<dbReference type="EMBL" id="JBJJXI010000123">
    <property type="protein sequence ID" value="KAL3389646.1"/>
    <property type="molecule type" value="Genomic_DNA"/>
</dbReference>
<comment type="caution">
    <text evidence="1">The sequence shown here is derived from an EMBL/GenBank/DDBJ whole genome shotgun (WGS) entry which is preliminary data.</text>
</comment>
<protein>
    <submittedName>
        <fullName evidence="1">Uncharacterized protein</fullName>
    </submittedName>
</protein>
<dbReference type="AlphaFoldDB" id="A0ABD2W9U6"/>
<sequence length="231" mass="25704">MCVGFYAQMTPNDDQQQRVSYLMPINQPLTNKSVVLETILRALKIADECDENYVQVTYDLGIGMIALPLQNTELNQFKRLFVHIGDFHVQMAYMKALGSFISDCGLATILVESYLLGSGSINGFLSGKNFNKCKRLHILMSLRLEIAMLSINHGLRCALISAVMEQSGLSNVQEVTNDLLPQRLKKSKTHISQLTTVVFNRINPFSLATTKKVLVNISSGQAGLEEVTDFL</sequence>
<accession>A0ABD2W9U6</accession>
<reference evidence="1 2" key="1">
    <citation type="journal article" date="2024" name="bioRxiv">
        <title>A reference genome for Trichogramma kaykai: A tiny desert-dwelling parasitoid wasp with competing sex-ratio distorters.</title>
        <authorList>
            <person name="Culotta J."/>
            <person name="Lindsey A.R."/>
        </authorList>
    </citation>
    <scope>NUCLEOTIDE SEQUENCE [LARGE SCALE GENOMIC DNA]</scope>
    <source>
        <strain evidence="1 2">KSX58</strain>
    </source>
</reference>
<evidence type="ECO:0000313" key="2">
    <source>
        <dbReference type="Proteomes" id="UP001627154"/>
    </source>
</evidence>
<proteinExistence type="predicted"/>
<dbReference type="PANTHER" id="PTHR46704:SF9">
    <property type="entry name" value="BHLH DOMAIN-CONTAINING PROTEIN"/>
    <property type="match status" value="1"/>
</dbReference>
<dbReference type="PANTHER" id="PTHR46704">
    <property type="entry name" value="CXC DOMAIN-CONTAINING PROTEIN-RELATED"/>
    <property type="match status" value="1"/>
</dbReference>
<organism evidence="1 2">
    <name type="scientific">Trichogramma kaykai</name>
    <dbReference type="NCBI Taxonomy" id="54128"/>
    <lineage>
        <taxon>Eukaryota</taxon>
        <taxon>Metazoa</taxon>
        <taxon>Ecdysozoa</taxon>
        <taxon>Arthropoda</taxon>
        <taxon>Hexapoda</taxon>
        <taxon>Insecta</taxon>
        <taxon>Pterygota</taxon>
        <taxon>Neoptera</taxon>
        <taxon>Endopterygota</taxon>
        <taxon>Hymenoptera</taxon>
        <taxon>Apocrita</taxon>
        <taxon>Proctotrupomorpha</taxon>
        <taxon>Chalcidoidea</taxon>
        <taxon>Trichogrammatidae</taxon>
        <taxon>Trichogramma</taxon>
    </lineage>
</organism>